<evidence type="ECO:0000256" key="1">
    <source>
        <dbReference type="ARBA" id="ARBA00009513"/>
    </source>
</evidence>
<dbReference type="InterPro" id="IPR003380">
    <property type="entry name" value="SKI/SNO/DAC"/>
</dbReference>
<keyword evidence="6" id="KW-1185">Reference proteome</keyword>
<dbReference type="PANTHER" id="PTHR10005">
    <property type="entry name" value="SKI ONCOGENE-RELATED"/>
    <property type="match status" value="1"/>
</dbReference>
<sequence>MKVPNGDFGKFLKQESSEIKNINRTISSGGVNIVNNQVFNSIPHPQGIINLQPQIISNGLFSIPKPYASCINQIPDNIKLQNQQQEQCPSNMNDVSNLMTLFPSSSSSNNERNLKTDKNSQKTGVESTNLIHQQLINSNLGTTNQQIIPNQGMTINCAPINNSSTNITLGTNYLGNQCLVNNSHPNINVFQTSNTSLQINEQIKNFLNSLKQNQSTNLTNIIQQSTNIVPTSTASTLSETAINHLINSIPGPSNISNISTIQQSQQSTGFTPQISVQQQPHLLHHLRIPMESDCPQNTTIISLSTSQQQQIVQQAILLSTTAPPLPSKEVVDEILIKRKVCKPKAKIEGCEPLDISTVAGYPITCFVVAGEPRISFSEFSNTVLPHISVSAIHDAYKKFNMSTKCATDKQLLTLKLEGRIPVQLGTCTLITKSNAEKLAGHFLCDVRHMDSFIGKYDTSTFIKVMHNLFGGNTGLYYPYFPKTHCIQCIYCQFVFGPQKFLTHSHNTKSDKVAVWGYDDRKWRKYYNPPIDEKVDSLYLDIFKTLIIDTNTETNRKRTAIDTKDEVVHKKPATSNGTAVTNTSIIKNDNEKRVDNSSPVFPTPPGSEPSPSTGNIVTKPSITKISNNITTVVDVLPHQHNNNNLNVYAMTQTQNIRPNNNIVLQQTHQLQHQQSNDTNKSAFVGIQQSIPNNVTLSQNTIFSPSNLPLQQQPLPLPQQSQATIIGQQQCIPMIGGNLPQNGLNSMQFSILVNQLIQSQNYVDDPNKSLIESLAILIPSNHLASVLTKLNNEFSNYKKEIELLKEQNKRMEKIIQVCINASDGKLSETKIGDMLK</sequence>
<evidence type="ECO:0000256" key="3">
    <source>
        <dbReference type="SAM" id="MobiDB-lite"/>
    </source>
</evidence>
<evidence type="ECO:0000313" key="6">
    <source>
        <dbReference type="Proteomes" id="UP000035681"/>
    </source>
</evidence>
<evidence type="ECO:0000313" key="7">
    <source>
        <dbReference type="WBParaSite" id="SSTP_0000352400.1"/>
    </source>
</evidence>
<dbReference type="SMART" id="SM01046">
    <property type="entry name" value="c-SKI_SMAD_bind"/>
    <property type="match status" value="1"/>
</dbReference>
<dbReference type="GO" id="GO:0005634">
    <property type="term" value="C:nucleus"/>
    <property type="evidence" value="ECO:0007669"/>
    <property type="project" value="TreeGrafter"/>
</dbReference>
<reference evidence="5" key="3">
    <citation type="journal article" date="2021" name="Sci. Rep.">
        <title>Transcriptional profiles in Strongyloides stercoralis males reveal deviations from the Caenorhabditis sex determination model.</title>
        <authorList>
            <person name="Gonzalez Akimori D"/>
            <person name="Dalessandro EJ"/>
            <person name="Nolan TJ"/>
            <person name="Stieha CR"/>
            <person name="Lok JB Stoltzfus.JDC."/>
        </authorList>
    </citation>
    <scope>NUCLEOTIDE SEQUENCE</scope>
    <source>
        <strain evidence="5">PV001</strain>
    </source>
</reference>
<dbReference type="GO" id="GO:0030514">
    <property type="term" value="P:negative regulation of BMP signaling pathway"/>
    <property type="evidence" value="ECO:0007669"/>
    <property type="project" value="TreeGrafter"/>
</dbReference>
<dbReference type="STRING" id="6248.A0A0K0E204"/>
<dbReference type="Pfam" id="PF08782">
    <property type="entry name" value="c-SKI_SMAD_bind"/>
    <property type="match status" value="1"/>
</dbReference>
<dbReference type="Gene3D" id="3.10.260.20">
    <property type="entry name" value="Ski"/>
    <property type="match status" value="1"/>
</dbReference>
<feature type="region of interest" description="Disordered" evidence="3">
    <location>
        <begin position="572"/>
        <end position="616"/>
    </location>
</feature>
<dbReference type="Pfam" id="PF02437">
    <property type="entry name" value="Ski_Sno_DHD"/>
    <property type="match status" value="1"/>
</dbReference>
<dbReference type="GO" id="GO:0005667">
    <property type="term" value="C:transcription regulator complex"/>
    <property type="evidence" value="ECO:0007669"/>
    <property type="project" value="TreeGrafter"/>
</dbReference>
<feature type="domain" description="c-SKI SMAD4-binding" evidence="4">
    <location>
        <begin position="462"/>
        <end position="550"/>
    </location>
</feature>
<feature type="coiled-coil region" evidence="2">
    <location>
        <begin position="785"/>
        <end position="812"/>
    </location>
</feature>
<accession>A0A0K0E204</accession>
<dbReference type="Proteomes" id="UP000035681">
    <property type="component" value="Unplaced"/>
</dbReference>
<dbReference type="InterPro" id="IPR010919">
    <property type="entry name" value="SAND-like_dom_sf"/>
</dbReference>
<dbReference type="Gene3D" id="3.10.390.10">
    <property type="entry name" value="SAND domain-like"/>
    <property type="match status" value="1"/>
</dbReference>
<protein>
    <submittedName>
        <fullName evidence="5 7">DAF-5</fullName>
    </submittedName>
</protein>
<dbReference type="GO" id="GO:0000978">
    <property type="term" value="F:RNA polymerase II cis-regulatory region sequence-specific DNA binding"/>
    <property type="evidence" value="ECO:0007669"/>
    <property type="project" value="TreeGrafter"/>
</dbReference>
<dbReference type="InterPro" id="IPR009061">
    <property type="entry name" value="DNA-bd_dom_put_sf"/>
</dbReference>
<organism evidence="7">
    <name type="scientific">Strongyloides stercoralis</name>
    <name type="common">Threadworm</name>
    <dbReference type="NCBI Taxonomy" id="6248"/>
    <lineage>
        <taxon>Eukaryota</taxon>
        <taxon>Metazoa</taxon>
        <taxon>Ecdysozoa</taxon>
        <taxon>Nematoda</taxon>
        <taxon>Chromadorea</taxon>
        <taxon>Rhabditida</taxon>
        <taxon>Tylenchina</taxon>
        <taxon>Panagrolaimomorpha</taxon>
        <taxon>Strongyloidoidea</taxon>
        <taxon>Strongyloididae</taxon>
        <taxon>Strongyloides</taxon>
    </lineage>
</organism>
<feature type="compositionally biased region" description="Polar residues" evidence="3">
    <location>
        <begin position="572"/>
        <end position="586"/>
    </location>
</feature>
<evidence type="ECO:0000259" key="4">
    <source>
        <dbReference type="SMART" id="SM01046"/>
    </source>
</evidence>
<dbReference type="SUPFAM" id="SSF46955">
    <property type="entry name" value="Putative DNA-binding domain"/>
    <property type="match status" value="1"/>
</dbReference>
<dbReference type="WBParaSite" id="SSTP_0000352400.1">
    <property type="protein sequence ID" value="SSTP_0000352400.1"/>
    <property type="gene ID" value="SSTP_0000352400"/>
</dbReference>
<dbReference type="EMBL" id="MZ297823">
    <property type="protein sequence ID" value="QWX95783.1"/>
    <property type="molecule type" value="mRNA"/>
</dbReference>
<feature type="region of interest" description="Disordered" evidence="3">
    <location>
        <begin position="103"/>
        <end position="124"/>
    </location>
</feature>
<dbReference type="InterPro" id="IPR037000">
    <property type="entry name" value="Ski_DNA-bd_sf"/>
</dbReference>
<reference evidence="5" key="1">
    <citation type="journal article" date="2012" name="PLoS Negl. Trop. Dis.">
        <title>RNAseq analysis of the parasitic nematode Strongyloides stercoralis reveals divergent regulation of canonical dauer pathways.</title>
        <authorList>
            <person name="Stoltzfus JD"/>
            <person name="Minot S"/>
            <person name="Berriman M"/>
            <person name="Nolan TJ Lok.JB."/>
        </authorList>
    </citation>
    <scope>NUCLEOTIDE SEQUENCE</scope>
    <source>
        <strain evidence="5">PV001</strain>
    </source>
</reference>
<reference evidence="7" key="2">
    <citation type="submission" date="2015-08" db="UniProtKB">
        <authorList>
            <consortium name="WormBaseParasite"/>
        </authorList>
    </citation>
    <scope>IDENTIFICATION</scope>
</reference>
<dbReference type="InterPro" id="IPR023216">
    <property type="entry name" value="Tscrpt_reg_SKI_SnoN"/>
</dbReference>
<dbReference type="GO" id="GO:0046332">
    <property type="term" value="F:SMAD binding"/>
    <property type="evidence" value="ECO:0007669"/>
    <property type="project" value="InterPro"/>
</dbReference>
<dbReference type="WBParaSite" id="TCONS_00016635.p1">
    <property type="protein sequence ID" value="TCONS_00016635.p1"/>
    <property type="gene ID" value="XLOC_011266"/>
</dbReference>
<dbReference type="GO" id="GO:0005737">
    <property type="term" value="C:cytoplasm"/>
    <property type="evidence" value="ECO:0007669"/>
    <property type="project" value="TreeGrafter"/>
</dbReference>
<dbReference type="GO" id="GO:0000981">
    <property type="term" value="F:DNA-binding transcription factor activity, RNA polymerase II-specific"/>
    <property type="evidence" value="ECO:0007669"/>
    <property type="project" value="TreeGrafter"/>
</dbReference>
<evidence type="ECO:0000256" key="2">
    <source>
        <dbReference type="SAM" id="Coils"/>
    </source>
</evidence>
<name>A0A0K0E204_STRER</name>
<dbReference type="InterPro" id="IPR014890">
    <property type="entry name" value="c-SKI_SMAD4-bd_dom"/>
</dbReference>
<reference evidence="5" key="4">
    <citation type="submission" date="2021-05" db="EMBL/GenBank/DDBJ databases">
        <authorList>
            <person name="Stoltzfus J.D.C."/>
        </authorList>
    </citation>
    <scope>NUCLEOTIDE SEQUENCE</scope>
    <source>
        <strain evidence="5">PV001</strain>
    </source>
</reference>
<comment type="similarity">
    <text evidence="1">Belongs to the SKI family.</text>
</comment>
<evidence type="ECO:0000313" key="5">
    <source>
        <dbReference type="EMBL" id="QWX95783.1"/>
    </source>
</evidence>
<gene>
    <name evidence="5" type="primary">daf-5</name>
</gene>
<proteinExistence type="evidence at transcript level"/>
<dbReference type="AlphaFoldDB" id="A0A0K0E204"/>
<dbReference type="SUPFAM" id="SSF63763">
    <property type="entry name" value="SAND domain-like"/>
    <property type="match status" value="1"/>
</dbReference>
<keyword evidence="2" id="KW-0175">Coiled coil</keyword>
<dbReference type="PANTHER" id="PTHR10005:SF25">
    <property type="entry name" value="SNO ONCOGENE, ISOFORM B"/>
    <property type="match status" value="1"/>
</dbReference>